<feature type="compositionally biased region" description="Polar residues" evidence="1">
    <location>
        <begin position="100"/>
        <end position="115"/>
    </location>
</feature>
<reference evidence="2" key="1">
    <citation type="journal article" name="BMC Genomics">
        <title>Long-read sequencing and de novo genome assembly of marine medaka (Oryzias melastigma).</title>
        <authorList>
            <person name="Liang P."/>
            <person name="Saqib H.S.A."/>
            <person name="Ni X."/>
            <person name="Shen Y."/>
        </authorList>
    </citation>
    <scope>NUCLEOTIDE SEQUENCE</scope>
    <source>
        <strain evidence="2">Bigg-433</strain>
    </source>
</reference>
<dbReference type="AlphaFoldDB" id="A0A834CIZ4"/>
<name>A0A834CIZ4_ORYME</name>
<gene>
    <name evidence="2" type="ORF">FQA47_013886</name>
</gene>
<organism evidence="2 3">
    <name type="scientific">Oryzias melastigma</name>
    <name type="common">Marine medaka</name>
    <dbReference type="NCBI Taxonomy" id="30732"/>
    <lineage>
        <taxon>Eukaryota</taxon>
        <taxon>Metazoa</taxon>
        <taxon>Chordata</taxon>
        <taxon>Craniata</taxon>
        <taxon>Vertebrata</taxon>
        <taxon>Euteleostomi</taxon>
        <taxon>Actinopterygii</taxon>
        <taxon>Neopterygii</taxon>
        <taxon>Teleostei</taxon>
        <taxon>Neoteleostei</taxon>
        <taxon>Acanthomorphata</taxon>
        <taxon>Ovalentaria</taxon>
        <taxon>Atherinomorphae</taxon>
        <taxon>Beloniformes</taxon>
        <taxon>Adrianichthyidae</taxon>
        <taxon>Oryziinae</taxon>
        <taxon>Oryzias</taxon>
    </lineage>
</organism>
<comment type="caution">
    <text evidence="2">The sequence shown here is derived from an EMBL/GenBank/DDBJ whole genome shotgun (WGS) entry which is preliminary data.</text>
</comment>
<protein>
    <submittedName>
        <fullName evidence="2">Uncharacterized protein</fullName>
    </submittedName>
</protein>
<dbReference type="EMBL" id="WKFB01000299">
    <property type="protein sequence ID" value="KAF6727586.1"/>
    <property type="molecule type" value="Genomic_DNA"/>
</dbReference>
<sequence>MGEAISISDKHLQCTVDLTAQTPPLFSSATLGTDAGLRPEQTCDDCCSPREDLEDQTAGMWGRGTERLTDLTDRARQGLLPCRRTEAKVQSGRRRAAHLVTSTDQSSESGTDSSQ</sequence>
<accession>A0A834CIZ4</accession>
<dbReference type="Proteomes" id="UP000646548">
    <property type="component" value="Unassembled WGS sequence"/>
</dbReference>
<proteinExistence type="predicted"/>
<feature type="region of interest" description="Disordered" evidence="1">
    <location>
        <begin position="85"/>
        <end position="115"/>
    </location>
</feature>
<evidence type="ECO:0000313" key="2">
    <source>
        <dbReference type="EMBL" id="KAF6727586.1"/>
    </source>
</evidence>
<evidence type="ECO:0000313" key="3">
    <source>
        <dbReference type="Proteomes" id="UP000646548"/>
    </source>
</evidence>
<evidence type="ECO:0000256" key="1">
    <source>
        <dbReference type="SAM" id="MobiDB-lite"/>
    </source>
</evidence>